<sequence>MISSDEGKQIASMNVENRALQSLGGSSDPVYQMVARTLNKLHPDGGVFVDVGCGSGRLWSFVSDAYGNKLRINRYIGVDVVRYPNFPAEIEFIPFDLDIGKAPLPDGFADVICAVETIEHLENPRAFVRELVRLAKPGGLVIVTTPNQLSLLSKLTLILKNQFNAFQEAPGLYPAHITALLEIDLIRIFTECGLTKIQIDYTNSGRLPFTPWHWPKRLGFGGRAFSDNILCVGKKL</sequence>
<dbReference type="RefSeq" id="WP_190715046.1">
    <property type="nucleotide sequence ID" value="NZ_JACJST010000011.1"/>
</dbReference>
<dbReference type="Pfam" id="PF13489">
    <property type="entry name" value="Methyltransf_23"/>
    <property type="match status" value="1"/>
</dbReference>
<accession>A0ABR8FFN7</accession>
<dbReference type="Gene3D" id="3.40.50.150">
    <property type="entry name" value="Vaccinia Virus protein VP39"/>
    <property type="match status" value="1"/>
</dbReference>
<name>A0ABR8FFN7_9NOST</name>
<keyword evidence="1" id="KW-0489">Methyltransferase</keyword>
<dbReference type="Proteomes" id="UP000640531">
    <property type="component" value="Unassembled WGS sequence"/>
</dbReference>
<dbReference type="InterPro" id="IPR029063">
    <property type="entry name" value="SAM-dependent_MTases_sf"/>
</dbReference>
<evidence type="ECO:0000313" key="2">
    <source>
        <dbReference type="Proteomes" id="UP000640531"/>
    </source>
</evidence>
<proteinExistence type="predicted"/>
<dbReference type="PANTHER" id="PTHR43591:SF110">
    <property type="entry name" value="RHODANESE DOMAIN-CONTAINING PROTEIN"/>
    <property type="match status" value="1"/>
</dbReference>
<dbReference type="GO" id="GO:0032259">
    <property type="term" value="P:methylation"/>
    <property type="evidence" value="ECO:0007669"/>
    <property type="project" value="UniProtKB-KW"/>
</dbReference>
<keyword evidence="1" id="KW-0808">Transferase</keyword>
<protein>
    <submittedName>
        <fullName evidence="1">Methyltransferase domain-containing protein</fullName>
    </submittedName>
</protein>
<keyword evidence="2" id="KW-1185">Reference proteome</keyword>
<reference evidence="1 2" key="1">
    <citation type="journal article" date="2020" name="ISME J.">
        <title>Comparative genomics reveals insights into cyanobacterial evolution and habitat adaptation.</title>
        <authorList>
            <person name="Chen M.Y."/>
            <person name="Teng W.K."/>
            <person name="Zhao L."/>
            <person name="Hu C.X."/>
            <person name="Zhou Y.K."/>
            <person name="Han B.P."/>
            <person name="Song L.R."/>
            <person name="Shu W.S."/>
        </authorList>
    </citation>
    <scope>NUCLEOTIDE SEQUENCE [LARGE SCALE GENOMIC DNA]</scope>
    <source>
        <strain evidence="1 2">FACHB-196</strain>
    </source>
</reference>
<evidence type="ECO:0000313" key="1">
    <source>
        <dbReference type="EMBL" id="MBD2568818.1"/>
    </source>
</evidence>
<dbReference type="GO" id="GO:0008168">
    <property type="term" value="F:methyltransferase activity"/>
    <property type="evidence" value="ECO:0007669"/>
    <property type="project" value="UniProtKB-KW"/>
</dbReference>
<dbReference type="EMBL" id="JACJST010000011">
    <property type="protein sequence ID" value="MBD2568818.1"/>
    <property type="molecule type" value="Genomic_DNA"/>
</dbReference>
<dbReference type="PANTHER" id="PTHR43591">
    <property type="entry name" value="METHYLTRANSFERASE"/>
    <property type="match status" value="1"/>
</dbReference>
<gene>
    <name evidence="1" type="ORF">H6G59_13095</name>
</gene>
<organism evidence="1 2">
    <name type="scientific">Anabaena lutea FACHB-196</name>
    <dbReference type="NCBI Taxonomy" id="2692881"/>
    <lineage>
        <taxon>Bacteria</taxon>
        <taxon>Bacillati</taxon>
        <taxon>Cyanobacteriota</taxon>
        <taxon>Cyanophyceae</taxon>
        <taxon>Nostocales</taxon>
        <taxon>Nostocaceae</taxon>
        <taxon>Anabaena</taxon>
    </lineage>
</organism>
<comment type="caution">
    <text evidence="1">The sequence shown here is derived from an EMBL/GenBank/DDBJ whole genome shotgun (WGS) entry which is preliminary data.</text>
</comment>
<dbReference type="CDD" id="cd02440">
    <property type="entry name" value="AdoMet_MTases"/>
    <property type="match status" value="1"/>
</dbReference>
<dbReference type="SUPFAM" id="SSF53335">
    <property type="entry name" value="S-adenosyl-L-methionine-dependent methyltransferases"/>
    <property type="match status" value="1"/>
</dbReference>